<keyword evidence="2" id="KW-1185">Reference proteome</keyword>
<evidence type="ECO:0000313" key="2">
    <source>
        <dbReference type="Proteomes" id="UP000249304"/>
    </source>
</evidence>
<protein>
    <submittedName>
        <fullName evidence="1">Uncharacterized protein</fullName>
    </submittedName>
</protein>
<dbReference type="AlphaFoldDB" id="A0A2W2DLF0"/>
<dbReference type="Proteomes" id="UP000249304">
    <property type="component" value="Unassembled WGS sequence"/>
</dbReference>
<organism evidence="1 2">
    <name type="scientific">Nonomuraea aridisoli</name>
    <dbReference type="NCBI Taxonomy" id="2070368"/>
    <lineage>
        <taxon>Bacteria</taxon>
        <taxon>Bacillati</taxon>
        <taxon>Actinomycetota</taxon>
        <taxon>Actinomycetes</taxon>
        <taxon>Streptosporangiales</taxon>
        <taxon>Streptosporangiaceae</taxon>
        <taxon>Nonomuraea</taxon>
    </lineage>
</organism>
<name>A0A2W2DLF0_9ACTN</name>
<reference evidence="1 2" key="1">
    <citation type="submission" date="2018-01" db="EMBL/GenBank/DDBJ databases">
        <title>Draft genome sequence of Nonomuraea sp. KC333.</title>
        <authorList>
            <person name="Sahin N."/>
            <person name="Saygin H."/>
            <person name="Ay H."/>
        </authorList>
    </citation>
    <scope>NUCLEOTIDE SEQUENCE [LARGE SCALE GENOMIC DNA]</scope>
    <source>
        <strain evidence="1 2">KC333</strain>
    </source>
</reference>
<accession>A0A2W2DLF0</accession>
<dbReference type="EMBL" id="POUD01000177">
    <property type="protein sequence ID" value="PZG12756.1"/>
    <property type="molecule type" value="Genomic_DNA"/>
</dbReference>
<proteinExistence type="predicted"/>
<sequence length="100" mass="11425">MFAGAASLVVMATPAHADRACELNLSDVTHTLRIDRHGVFAGKRDAKACKLEDVFRGHFPHHDDHHDDDHFDEPFHHDDEHGGWDEPGAYRMAWDWMAPR</sequence>
<evidence type="ECO:0000313" key="1">
    <source>
        <dbReference type="EMBL" id="PZG12756.1"/>
    </source>
</evidence>
<comment type="caution">
    <text evidence="1">The sequence shown here is derived from an EMBL/GenBank/DDBJ whole genome shotgun (WGS) entry which is preliminary data.</text>
</comment>
<gene>
    <name evidence="1" type="ORF">C1J01_31980</name>
</gene>